<organism evidence="1 2">
    <name type="scientific">Myxococcus llanfairpwllgwyngyllgogerychwyrndrobwllllantysiliogogogochensis</name>
    <dbReference type="NCBI Taxonomy" id="2590453"/>
    <lineage>
        <taxon>Bacteria</taxon>
        <taxon>Pseudomonadati</taxon>
        <taxon>Myxococcota</taxon>
        <taxon>Myxococcia</taxon>
        <taxon>Myxococcales</taxon>
        <taxon>Cystobacterineae</taxon>
        <taxon>Myxococcaceae</taxon>
        <taxon>Myxococcus</taxon>
    </lineage>
</organism>
<dbReference type="AlphaFoldDB" id="A0A540X3D9"/>
<dbReference type="OrthoDB" id="5507681at2"/>
<keyword evidence="2" id="KW-1185">Reference proteome</keyword>
<evidence type="ECO:0000313" key="2">
    <source>
        <dbReference type="Proteomes" id="UP000315369"/>
    </source>
</evidence>
<proteinExistence type="predicted"/>
<reference evidence="1 2" key="1">
    <citation type="submission" date="2019-06" db="EMBL/GenBank/DDBJ databases">
        <authorList>
            <person name="Livingstone P."/>
            <person name="Whitworth D."/>
        </authorList>
    </citation>
    <scope>NUCLEOTIDE SEQUENCE [LARGE SCALE GENOMIC DNA]</scope>
    <source>
        <strain evidence="1 2">AM401</strain>
    </source>
</reference>
<protein>
    <submittedName>
        <fullName evidence="1">Helix-turn-helix domain-containing protein</fullName>
    </submittedName>
</protein>
<accession>A0A540X3D9</accession>
<dbReference type="RefSeq" id="WP_141642554.1">
    <property type="nucleotide sequence ID" value="NZ_VIFM01000036.1"/>
</dbReference>
<dbReference type="Pfam" id="PF13551">
    <property type="entry name" value="HTH_29"/>
    <property type="match status" value="1"/>
</dbReference>
<dbReference type="Proteomes" id="UP000315369">
    <property type="component" value="Unassembled WGS sequence"/>
</dbReference>
<comment type="caution">
    <text evidence="1">The sequence shown here is derived from an EMBL/GenBank/DDBJ whole genome shotgun (WGS) entry which is preliminary data.</text>
</comment>
<dbReference type="EMBL" id="VIFM01000036">
    <property type="protein sequence ID" value="TQF15755.1"/>
    <property type="molecule type" value="Genomic_DNA"/>
</dbReference>
<sequence>MRERCQAVLITARSRPQQQIVEDLGTTPRNIQRFLARYRAEGLEGLKIQWAPGKTPLISEDLAPTILDWKR</sequence>
<gene>
    <name evidence="1" type="ORF">FJV41_11805</name>
</gene>
<dbReference type="SUPFAM" id="SSF46689">
    <property type="entry name" value="Homeodomain-like"/>
    <property type="match status" value="1"/>
</dbReference>
<evidence type="ECO:0000313" key="1">
    <source>
        <dbReference type="EMBL" id="TQF15755.1"/>
    </source>
</evidence>
<dbReference type="InterPro" id="IPR009057">
    <property type="entry name" value="Homeodomain-like_sf"/>
</dbReference>
<name>A0A540X3D9_9BACT</name>